<dbReference type="CDD" id="cd12108">
    <property type="entry name" value="Hr-like"/>
    <property type="match status" value="1"/>
</dbReference>
<keyword evidence="3" id="KW-1185">Reference proteome</keyword>
<accession>A0A6S6XXG1</accession>
<dbReference type="PANTHER" id="PTHR39966:SF3">
    <property type="entry name" value="DUF438 DOMAIN-CONTAINING PROTEIN"/>
    <property type="match status" value="1"/>
</dbReference>
<evidence type="ECO:0000313" key="2">
    <source>
        <dbReference type="EMBL" id="CAB1369654.1"/>
    </source>
</evidence>
<evidence type="ECO:0000313" key="3">
    <source>
        <dbReference type="Proteomes" id="UP000515733"/>
    </source>
</evidence>
<reference evidence="2 3" key="1">
    <citation type="submission" date="2020-03" db="EMBL/GenBank/DDBJ databases">
        <authorList>
            <consortium name="Genoscope - CEA"/>
            <person name="William W."/>
        </authorList>
    </citation>
    <scope>NUCLEOTIDE SEQUENCE [LARGE SCALE GENOMIC DNA]</scope>
    <source>
        <strain evidence="3">DSM 16959</strain>
    </source>
</reference>
<name>A0A6S6XXG1_9PROT</name>
<gene>
    <name evidence="2" type="ORF">DENOEST_2489</name>
</gene>
<proteinExistence type="predicted"/>
<dbReference type="InterPro" id="IPR012312">
    <property type="entry name" value="Hemerythrin-like"/>
</dbReference>
<dbReference type="GO" id="GO:0005886">
    <property type="term" value="C:plasma membrane"/>
    <property type="evidence" value="ECO:0007669"/>
    <property type="project" value="TreeGrafter"/>
</dbReference>
<sequence>MGWSRQQFSLMPIKETLAGIAQNAPPFLAFMIMIITDPLRHHHRHCDDLFADAEAAANSNDWPCCAEAFGRFTTELESHFTAEEQILFPAFEDAMGMSGGPTQVMRMEHGQMRGLLEQMAEALQSRRSGQFCSAGETLLILMQQHNFKEENILYPMCDQRLAESDGLAERLREKITIA</sequence>
<protein>
    <submittedName>
        <fullName evidence="2">Hemerythrin (Modular protein)</fullName>
    </submittedName>
</protein>
<dbReference type="KEGG" id="doe:DENOEST_2489"/>
<feature type="domain" description="Hemerythrin-like" evidence="1">
    <location>
        <begin position="36"/>
        <end position="157"/>
    </location>
</feature>
<dbReference type="Gene3D" id="1.20.120.520">
    <property type="entry name" value="nmb1532 protein domain like"/>
    <property type="match status" value="1"/>
</dbReference>
<dbReference type="Proteomes" id="UP000515733">
    <property type="component" value="Chromosome"/>
</dbReference>
<dbReference type="EMBL" id="LR778301">
    <property type="protein sequence ID" value="CAB1369654.1"/>
    <property type="molecule type" value="Genomic_DNA"/>
</dbReference>
<evidence type="ECO:0000259" key="1">
    <source>
        <dbReference type="Pfam" id="PF01814"/>
    </source>
</evidence>
<dbReference type="PANTHER" id="PTHR39966">
    <property type="entry name" value="BLL2471 PROTEIN-RELATED"/>
    <property type="match status" value="1"/>
</dbReference>
<dbReference type="AlphaFoldDB" id="A0A6S6XXG1"/>
<dbReference type="Pfam" id="PF01814">
    <property type="entry name" value="Hemerythrin"/>
    <property type="match status" value="1"/>
</dbReference>
<organism evidence="2 3">
    <name type="scientific">Denitratisoma oestradiolicum</name>
    <dbReference type="NCBI Taxonomy" id="311182"/>
    <lineage>
        <taxon>Bacteria</taxon>
        <taxon>Pseudomonadati</taxon>
        <taxon>Pseudomonadota</taxon>
        <taxon>Betaproteobacteria</taxon>
        <taxon>Nitrosomonadales</taxon>
        <taxon>Sterolibacteriaceae</taxon>
        <taxon>Denitratisoma</taxon>
    </lineage>
</organism>